<dbReference type="Proteomes" id="UP000694542">
    <property type="component" value="Chromosome 9"/>
</dbReference>
<evidence type="ECO:0000256" key="7">
    <source>
        <dbReference type="SAM" id="Phobius"/>
    </source>
</evidence>
<dbReference type="PANTHER" id="PTHR28556:SF3">
    <property type="entry name" value="TRANSMEMBRANE PROTEIN 106A"/>
    <property type="match status" value="1"/>
</dbReference>
<dbReference type="InterPro" id="IPR048509">
    <property type="entry name" value="TMEM106_C"/>
</dbReference>
<name>A0A8C0T4T7_CANLF</name>
<evidence type="ECO:0000256" key="5">
    <source>
        <dbReference type="ARBA" id="ARBA00023136"/>
    </source>
</evidence>
<evidence type="ECO:0000259" key="8">
    <source>
        <dbReference type="Pfam" id="PF07092"/>
    </source>
</evidence>
<keyword evidence="4 7" id="KW-1133">Transmembrane helix</keyword>
<evidence type="ECO:0000256" key="4">
    <source>
        <dbReference type="ARBA" id="ARBA00022989"/>
    </source>
</evidence>
<feature type="region of interest" description="Disordered" evidence="6">
    <location>
        <begin position="1"/>
        <end position="26"/>
    </location>
</feature>
<evidence type="ECO:0000256" key="2">
    <source>
        <dbReference type="ARBA" id="ARBA00008111"/>
    </source>
</evidence>
<evidence type="ECO:0000313" key="11">
    <source>
        <dbReference type="Proteomes" id="UP000694542"/>
    </source>
</evidence>
<feature type="transmembrane region" description="Helical" evidence="7">
    <location>
        <begin position="93"/>
        <end position="114"/>
    </location>
</feature>
<keyword evidence="3 7" id="KW-0812">Transmembrane</keyword>
<dbReference type="PANTHER" id="PTHR28556">
    <property type="entry name" value="TRANSMEMBRANE PROTEIN 106B"/>
    <property type="match status" value="1"/>
</dbReference>
<accession>A0A8C0T4T7</accession>
<keyword evidence="5 7" id="KW-0472">Membrane</keyword>
<protein>
    <submittedName>
        <fullName evidence="10">NBR1 autophagy cargo receptor</fullName>
    </submittedName>
</protein>
<dbReference type="AlphaFoldDB" id="A0A8C0T4T7"/>
<gene>
    <name evidence="10" type="primary">TMEM106A</name>
</gene>
<feature type="domain" description="Transmembrane protein 106 N-terminal" evidence="9">
    <location>
        <begin position="3"/>
        <end position="92"/>
    </location>
</feature>
<evidence type="ECO:0000256" key="6">
    <source>
        <dbReference type="SAM" id="MobiDB-lite"/>
    </source>
</evidence>
<organism evidence="10 11">
    <name type="scientific">Canis lupus familiaris</name>
    <name type="common">Dog</name>
    <name type="synonym">Canis familiaris</name>
    <dbReference type="NCBI Taxonomy" id="9615"/>
    <lineage>
        <taxon>Eukaryota</taxon>
        <taxon>Metazoa</taxon>
        <taxon>Chordata</taxon>
        <taxon>Craniata</taxon>
        <taxon>Vertebrata</taxon>
        <taxon>Euteleostomi</taxon>
        <taxon>Mammalia</taxon>
        <taxon>Eutheria</taxon>
        <taxon>Laurasiatheria</taxon>
        <taxon>Carnivora</taxon>
        <taxon>Caniformia</taxon>
        <taxon>Canidae</taxon>
        <taxon>Canis</taxon>
    </lineage>
</organism>
<dbReference type="InterPro" id="IPR009790">
    <property type="entry name" value="TMEM106"/>
</dbReference>
<dbReference type="Pfam" id="PF21002">
    <property type="entry name" value="TMEM106_N"/>
    <property type="match status" value="1"/>
</dbReference>
<dbReference type="GO" id="GO:0012505">
    <property type="term" value="C:endomembrane system"/>
    <property type="evidence" value="ECO:0007669"/>
    <property type="project" value="UniProtKB-SubCell"/>
</dbReference>
<reference evidence="10" key="1">
    <citation type="submission" date="2018-10" db="EMBL/GenBank/DDBJ databases">
        <title>De novo assembly of a Great Dane genome.</title>
        <authorList>
            <person name="Kidd J.M."/>
            <person name="Pendleton A.L."/>
            <person name="Shen F."/>
            <person name="Emery S."/>
        </authorList>
    </citation>
    <scope>NUCLEOTIDE SEQUENCE [LARGE SCALE GENOMIC DNA]</scope>
    <source>
        <strain evidence="10">Great Dane</strain>
    </source>
</reference>
<reference evidence="10" key="2">
    <citation type="submission" date="2025-08" db="UniProtKB">
        <authorList>
            <consortium name="Ensembl"/>
        </authorList>
    </citation>
    <scope>IDENTIFICATION</scope>
</reference>
<dbReference type="Ensembl" id="ENSCAFT00040035216.1">
    <property type="protein sequence ID" value="ENSCAFP00040030660.1"/>
    <property type="gene ID" value="ENSCAFG00040018986.1"/>
</dbReference>
<evidence type="ECO:0000313" key="10">
    <source>
        <dbReference type="Ensembl" id="ENSCAFP00040030660.1"/>
    </source>
</evidence>
<feature type="domain" description="Transmembrane protein 106 C-terminal" evidence="8">
    <location>
        <begin position="115"/>
        <end position="223"/>
    </location>
</feature>
<proteinExistence type="inferred from homology"/>
<dbReference type="Pfam" id="PF07092">
    <property type="entry name" value="TMEM106"/>
    <property type="match status" value="1"/>
</dbReference>
<evidence type="ECO:0000259" key="9">
    <source>
        <dbReference type="Pfam" id="PF21002"/>
    </source>
</evidence>
<evidence type="ECO:0000256" key="3">
    <source>
        <dbReference type="ARBA" id="ARBA00022692"/>
    </source>
</evidence>
<comment type="similarity">
    <text evidence="2">Belongs to the TMEM106 family.</text>
</comment>
<comment type="subcellular location">
    <subcellularLocation>
        <location evidence="1">Endomembrane system</location>
    </subcellularLocation>
</comment>
<sequence length="328" mass="36967">MMGETFSHLGSREENKSILPRSPATGSKAACYSSTRSSKSFCFPVPCEGAASASFVTCPTCQGSGEIPQELEKQLVALIPYGDQRLKPRHTKLFVFLAVLICLVTSSLIVFFLFPRSIAVQPAGLNSSTVAFDDTDIHLNITNILNISNSNYYPITVTQLTIEVLHLSLVVGQVSNSLLLHISPLASEQIFYAVTNKIKDENTYKICSWMKIKVHHVLLHIQRKSHFILSLPSLLEWIRRGSHLEWRCSEVKEGLQFLLLEFPQFLTRSPWQVASFSLPSQSPISQRLCREQGKQSLEMQRWPRVSVPWSWRLGSLPSPSMKPENCFM</sequence>
<evidence type="ECO:0000256" key="1">
    <source>
        <dbReference type="ARBA" id="ARBA00004308"/>
    </source>
</evidence>
<dbReference type="InterPro" id="IPR048511">
    <property type="entry name" value="TMEM106_N"/>
</dbReference>